<evidence type="ECO:0000313" key="1">
    <source>
        <dbReference type="EMBL" id="KIC08713.1"/>
    </source>
</evidence>
<dbReference type="EMBL" id="JUFZ01000041">
    <property type="protein sequence ID" value="KIC08713.1"/>
    <property type="molecule type" value="Genomic_DNA"/>
</dbReference>
<reference evidence="1 2" key="1">
    <citation type="submission" date="2014-12" db="EMBL/GenBank/DDBJ databases">
        <title>Genome sequence of Morococcus cerebrosus.</title>
        <authorList>
            <person name="Shin S.-K."/>
            <person name="Yi H."/>
        </authorList>
    </citation>
    <scope>NUCLEOTIDE SEQUENCE [LARGE SCALE GENOMIC DNA]</scope>
    <source>
        <strain evidence="1 2">CIP 81.93</strain>
    </source>
</reference>
<organism evidence="1 2">
    <name type="scientific">Morococcus cerebrosus</name>
    <dbReference type="NCBI Taxonomy" id="1056807"/>
    <lineage>
        <taxon>Bacteria</taxon>
        <taxon>Pseudomonadati</taxon>
        <taxon>Pseudomonadota</taxon>
        <taxon>Betaproteobacteria</taxon>
        <taxon>Neisseriales</taxon>
        <taxon>Neisseriaceae</taxon>
        <taxon>Morococcus</taxon>
    </lineage>
</organism>
<accession>A0A0C1EIY9</accession>
<name>A0A0C1EIY9_9NEIS</name>
<gene>
    <name evidence="1" type="ORF">MCC93_10890</name>
</gene>
<comment type="caution">
    <text evidence="1">The sequence shown here is derived from an EMBL/GenBank/DDBJ whole genome shotgun (WGS) entry which is preliminary data.</text>
</comment>
<protein>
    <submittedName>
        <fullName evidence="1">Uncharacterized protein</fullName>
    </submittedName>
</protein>
<sequence>MTLSDDLCIVLRESRKNLLFLESDSTEKRRFFQGRIIME</sequence>
<evidence type="ECO:0000313" key="2">
    <source>
        <dbReference type="Proteomes" id="UP000031390"/>
    </source>
</evidence>
<dbReference type="Proteomes" id="UP000031390">
    <property type="component" value="Unassembled WGS sequence"/>
</dbReference>
<dbReference type="AlphaFoldDB" id="A0A0C1EIY9"/>
<proteinExistence type="predicted"/>